<evidence type="ECO:0000313" key="9">
    <source>
        <dbReference type="EMBL" id="SBT24438.1"/>
    </source>
</evidence>
<comment type="subcellular location">
    <subcellularLocation>
        <location evidence="1">Cell inner membrane</location>
        <topology evidence="1">Multi-pass membrane protein</topology>
    </subcellularLocation>
</comment>
<feature type="transmembrane region" description="Helical" evidence="8">
    <location>
        <begin position="334"/>
        <end position="353"/>
    </location>
</feature>
<evidence type="ECO:0000256" key="3">
    <source>
        <dbReference type="ARBA" id="ARBA00022475"/>
    </source>
</evidence>
<keyword evidence="11" id="KW-1185">Reference proteome</keyword>
<accession>A0A1C3JZ52</accession>
<dbReference type="PANTHER" id="PTHR32063">
    <property type="match status" value="1"/>
</dbReference>
<dbReference type="InterPro" id="IPR027463">
    <property type="entry name" value="AcrB_DN_DC_subdom"/>
</dbReference>
<evidence type="ECO:0000256" key="2">
    <source>
        <dbReference type="ARBA" id="ARBA00022448"/>
    </source>
</evidence>
<dbReference type="FunFam" id="3.30.70.1430:FF:000001">
    <property type="entry name" value="Efflux pump membrane transporter"/>
    <property type="match status" value="1"/>
</dbReference>
<dbReference type="OrthoDB" id="9042683at2"/>
<dbReference type="AlphaFoldDB" id="A0A1C3JZ52"/>
<feature type="transmembrane region" description="Helical" evidence="8">
    <location>
        <begin position="881"/>
        <end position="901"/>
    </location>
</feature>
<keyword evidence="4" id="KW-0997">Cell inner membrane</keyword>
<dbReference type="Proteomes" id="UP000078558">
    <property type="component" value="Chromosome I"/>
</dbReference>
<dbReference type="SUPFAM" id="SSF82866">
    <property type="entry name" value="Multidrug efflux transporter AcrB transmembrane domain"/>
    <property type="match status" value="2"/>
</dbReference>
<dbReference type="EMBL" id="FLRC01000009">
    <property type="protein sequence ID" value="SBT24438.1"/>
    <property type="molecule type" value="Genomic_DNA"/>
</dbReference>
<dbReference type="Gene3D" id="3.30.2090.10">
    <property type="entry name" value="Multidrug efflux transporter AcrB TolC docking domain, DN and DC subdomains"/>
    <property type="match status" value="2"/>
</dbReference>
<dbReference type="PANTHER" id="PTHR32063:SF34">
    <property type="entry name" value="MULTIDRUG RESISTANCE PROTEIN MDTC"/>
    <property type="match status" value="1"/>
</dbReference>
<proteinExistence type="predicted"/>
<keyword evidence="6 8" id="KW-1133">Transmembrane helix</keyword>
<gene>
    <name evidence="9" type="ORF">ODI_03064</name>
    <name evidence="10" type="ORF">ODI_R4017</name>
</gene>
<evidence type="ECO:0000313" key="10">
    <source>
        <dbReference type="EMBL" id="SOE52238.1"/>
    </source>
</evidence>
<keyword evidence="3" id="KW-1003">Cell membrane</keyword>
<organism evidence="9 11">
    <name type="scientific">Orrella dioscoreae</name>
    <dbReference type="NCBI Taxonomy" id="1851544"/>
    <lineage>
        <taxon>Bacteria</taxon>
        <taxon>Pseudomonadati</taxon>
        <taxon>Pseudomonadota</taxon>
        <taxon>Betaproteobacteria</taxon>
        <taxon>Burkholderiales</taxon>
        <taxon>Alcaligenaceae</taxon>
        <taxon>Orrella</taxon>
    </lineage>
</organism>
<evidence type="ECO:0000256" key="7">
    <source>
        <dbReference type="ARBA" id="ARBA00023136"/>
    </source>
</evidence>
<feature type="transmembrane region" description="Helical" evidence="8">
    <location>
        <begin position="528"/>
        <end position="549"/>
    </location>
</feature>
<reference evidence="10 11" key="2">
    <citation type="submission" date="2017-08" db="EMBL/GenBank/DDBJ databases">
        <authorList>
            <person name="de Groot N.N."/>
        </authorList>
    </citation>
    <scope>NUCLEOTIDE SEQUENCE [LARGE SCALE GENOMIC DNA]</scope>
    <source>
        <strain evidence="10">Orrdi1</strain>
    </source>
</reference>
<dbReference type="InterPro" id="IPR001036">
    <property type="entry name" value="Acrflvin-R"/>
</dbReference>
<dbReference type="Gene3D" id="1.20.1640.10">
    <property type="entry name" value="Multidrug efflux transporter AcrB transmembrane domain"/>
    <property type="match status" value="2"/>
</dbReference>
<feature type="transmembrane region" description="Helical" evidence="8">
    <location>
        <begin position="431"/>
        <end position="453"/>
    </location>
</feature>
<evidence type="ECO:0000256" key="4">
    <source>
        <dbReference type="ARBA" id="ARBA00022519"/>
    </source>
</evidence>
<evidence type="ECO:0000256" key="5">
    <source>
        <dbReference type="ARBA" id="ARBA00022692"/>
    </source>
</evidence>
<feature type="transmembrane region" description="Helical" evidence="8">
    <location>
        <begin position="465"/>
        <end position="490"/>
    </location>
</feature>
<dbReference type="Gene3D" id="3.30.70.1320">
    <property type="entry name" value="Multidrug efflux transporter AcrB pore domain like"/>
    <property type="match status" value="1"/>
</dbReference>
<evidence type="ECO:0000256" key="8">
    <source>
        <dbReference type="SAM" id="Phobius"/>
    </source>
</evidence>
<dbReference type="FunFam" id="1.20.1640.10:FF:000001">
    <property type="entry name" value="Efflux pump membrane transporter"/>
    <property type="match status" value="1"/>
</dbReference>
<dbReference type="GO" id="GO:0042910">
    <property type="term" value="F:xenobiotic transmembrane transporter activity"/>
    <property type="evidence" value="ECO:0007669"/>
    <property type="project" value="TreeGrafter"/>
</dbReference>
<feature type="transmembrane region" description="Helical" evidence="8">
    <location>
        <begin position="954"/>
        <end position="973"/>
    </location>
</feature>
<feature type="transmembrane region" description="Helical" evidence="8">
    <location>
        <begin position="985"/>
        <end position="1011"/>
    </location>
</feature>
<dbReference type="EMBL" id="LT907988">
    <property type="protein sequence ID" value="SOE52238.1"/>
    <property type="molecule type" value="Genomic_DNA"/>
</dbReference>
<name>A0A1C3JZ52_9BURK</name>
<feature type="transmembrane region" description="Helical" evidence="8">
    <location>
        <begin position="387"/>
        <end position="410"/>
    </location>
</feature>
<dbReference type="GO" id="GO:0005886">
    <property type="term" value="C:plasma membrane"/>
    <property type="evidence" value="ECO:0007669"/>
    <property type="project" value="UniProtKB-SubCell"/>
</dbReference>
<dbReference type="Pfam" id="PF00873">
    <property type="entry name" value="ACR_tran"/>
    <property type="match status" value="1"/>
</dbReference>
<feature type="transmembrane region" description="Helical" evidence="8">
    <location>
        <begin position="907"/>
        <end position="933"/>
    </location>
</feature>
<dbReference type="KEGG" id="odi:ODI_R4017"/>
<evidence type="ECO:0000256" key="6">
    <source>
        <dbReference type="ARBA" id="ARBA00022989"/>
    </source>
</evidence>
<feature type="transmembrane region" description="Helical" evidence="8">
    <location>
        <begin position="857"/>
        <end position="874"/>
    </location>
</feature>
<keyword evidence="2" id="KW-0813">Transport</keyword>
<dbReference type="PRINTS" id="PR00702">
    <property type="entry name" value="ACRIFLAVINRP"/>
</dbReference>
<keyword evidence="7 8" id="KW-0472">Membrane</keyword>
<sequence length="1033" mass="111334">MNLSRPFVRRPVASLLLAIAVLLLGLLSWRLMPVAPLPQVDFPAIVVNANLPGADPETMASTVAAPLERAMGSIAGVTALRSSSNTGSTTVMLQFELDRNINDAARDVQAAINAAQATLPSGMPSRPSYRKINPSQAPVLTLALSSRDLSRGKLYDVASTILAQKIAQVPGVGDVTVSGASLPAVRVQLNPNALAAYGIALDDVRRALTDANPLRPRGDLVGNDLQWQIQTSDQLRRAEEYRPLIIRYIDGRAVRLGDIATVTDSVENRYSSGFHNNEPAVSIEVSRQPGANIVETIDAINAQLPALHALVPASAELKVVLDRSPVIRATLHEAQITLLLAAGLVVLVVLGFLGSLRAALIPSVAIPVSLIGTFTIMYLYGFSLNNLSLMALIVAAGLVVDDAIVVMENIQRHIERGMTPFRAAMRGAGEVGFTLLAMNVALIVVFVSILFMGGLVERLFREFSITLAAAMVVSLAVSLTLTPSLCARLLPRHDSTERRNRLQETSERLFGRLLDGYSRSLRWSLRRAPWVLLILVGVVALNVTLYIAIPKGFLPEQDTGQLRAFVRGDDGASYQSMLPKMEIYRQLLLADPAVEDVVGSSGGDRGISNARIDVRLKPRAERVSADEVVARLRTSQPALPAGILFLNVNQDLRMPNLSDNSGSYELTLLSGDLDLLRQWETRVLEAMRNVPEITDVDGGPGEGTQQITLDIDREAARRLGVDMNTITQVLNNSFSQRQVATLYSTLNQYRIVMEVEPQYTQSPTVLNQLLILTADGTRIPLSAVASYRYSQVNDRVSHTDQFASADISFSAAEGVALEQAIEGVQRALAEVMLPTAVQARMGGTASSFVQSAETQPLLILGVLIAVYLVLGVLYESLLHPITILSTLPSAGIGALLALRLTNTPFTLIALLGLFLLIGVVMKNAILMIDFALVAQRREGLSPLRAIYKAARMRLRPILMTNLAGLLGALPLVLGSGDGAEMRQPLGIAIVGGLAVSQLLTLYTTPVVYLYLDRLRARREPAAPAPAALPQGEQ</sequence>
<dbReference type="SUPFAM" id="SSF82693">
    <property type="entry name" value="Multidrug efflux transporter AcrB pore domain, PN1, PN2, PC1 and PC2 subdomains"/>
    <property type="match status" value="4"/>
</dbReference>
<dbReference type="STRING" id="1851544.ODI_03064"/>
<reference evidence="9 11" key="1">
    <citation type="submission" date="2016-06" db="EMBL/GenBank/DDBJ databases">
        <authorList>
            <person name="Kjaerup R.B."/>
            <person name="Dalgaard T.S."/>
            <person name="Juul-Madsen H.R."/>
        </authorList>
    </citation>
    <scope>NUCLEOTIDE SEQUENCE [LARGE SCALE GENOMIC DNA]</scope>
    <source>
        <strain evidence="9">Orrdi1</strain>
    </source>
</reference>
<dbReference type="SUPFAM" id="SSF82714">
    <property type="entry name" value="Multidrug efflux transporter AcrB TolC docking domain, DN and DC subdomains"/>
    <property type="match status" value="2"/>
</dbReference>
<evidence type="ECO:0000256" key="1">
    <source>
        <dbReference type="ARBA" id="ARBA00004429"/>
    </source>
</evidence>
<evidence type="ECO:0000313" key="11">
    <source>
        <dbReference type="Proteomes" id="UP000078558"/>
    </source>
</evidence>
<protein>
    <submittedName>
        <fullName evidence="9">RND multidrug efflux transporter Acriflavin resistance protein</fullName>
    </submittedName>
</protein>
<dbReference type="Gene3D" id="3.30.70.1440">
    <property type="entry name" value="Multidrug efflux transporter AcrB pore domain"/>
    <property type="match status" value="1"/>
</dbReference>
<keyword evidence="5 8" id="KW-0812">Transmembrane</keyword>
<feature type="transmembrane region" description="Helical" evidence="8">
    <location>
        <begin position="360"/>
        <end position="381"/>
    </location>
</feature>
<dbReference type="Gene3D" id="3.30.70.1430">
    <property type="entry name" value="Multidrug efflux transporter AcrB pore domain"/>
    <property type="match status" value="2"/>
</dbReference>